<gene>
    <name evidence="1" type="ORF">E2C01_059204</name>
</gene>
<organism evidence="1 2">
    <name type="scientific">Portunus trituberculatus</name>
    <name type="common">Swimming crab</name>
    <name type="synonym">Neptunus trituberculatus</name>
    <dbReference type="NCBI Taxonomy" id="210409"/>
    <lineage>
        <taxon>Eukaryota</taxon>
        <taxon>Metazoa</taxon>
        <taxon>Ecdysozoa</taxon>
        <taxon>Arthropoda</taxon>
        <taxon>Crustacea</taxon>
        <taxon>Multicrustacea</taxon>
        <taxon>Malacostraca</taxon>
        <taxon>Eumalacostraca</taxon>
        <taxon>Eucarida</taxon>
        <taxon>Decapoda</taxon>
        <taxon>Pleocyemata</taxon>
        <taxon>Brachyura</taxon>
        <taxon>Eubrachyura</taxon>
        <taxon>Portunoidea</taxon>
        <taxon>Portunidae</taxon>
        <taxon>Portuninae</taxon>
        <taxon>Portunus</taxon>
    </lineage>
</organism>
<name>A0A5B7H7P5_PORTR</name>
<proteinExistence type="predicted"/>
<evidence type="ECO:0000313" key="2">
    <source>
        <dbReference type="Proteomes" id="UP000324222"/>
    </source>
</evidence>
<dbReference type="AlphaFoldDB" id="A0A5B7H7P5"/>
<accession>A0A5B7H7P5</accession>
<keyword evidence="2" id="KW-1185">Reference proteome</keyword>
<protein>
    <submittedName>
        <fullName evidence="1">Uncharacterized protein</fullName>
    </submittedName>
</protein>
<reference evidence="1 2" key="1">
    <citation type="submission" date="2019-05" db="EMBL/GenBank/DDBJ databases">
        <title>Another draft genome of Portunus trituberculatus and its Hox gene families provides insights of decapod evolution.</title>
        <authorList>
            <person name="Jeong J.-H."/>
            <person name="Song I."/>
            <person name="Kim S."/>
            <person name="Choi T."/>
            <person name="Kim D."/>
            <person name="Ryu S."/>
            <person name="Kim W."/>
        </authorList>
    </citation>
    <scope>NUCLEOTIDE SEQUENCE [LARGE SCALE GENOMIC DNA]</scope>
    <source>
        <tissue evidence="1">Muscle</tissue>
    </source>
</reference>
<evidence type="ECO:0000313" key="1">
    <source>
        <dbReference type="EMBL" id="MPC65078.1"/>
    </source>
</evidence>
<comment type="caution">
    <text evidence="1">The sequence shown here is derived from an EMBL/GenBank/DDBJ whole genome shotgun (WGS) entry which is preliminary data.</text>
</comment>
<dbReference type="EMBL" id="VSRR010022899">
    <property type="protein sequence ID" value="MPC65078.1"/>
    <property type="molecule type" value="Genomic_DNA"/>
</dbReference>
<sequence length="126" mass="13957">MSLVRDSSTVNYTKNGKKPTVKYIGCAGADPRLKRPFCELGGMEDSLGSRVRGEHERQGTGKKRKISRTSSLCGDATISRSLCEWTVIPQKRRCDPPQAADGWRHLLGFFAKYKLKGGWVLAAGRD</sequence>
<dbReference type="Proteomes" id="UP000324222">
    <property type="component" value="Unassembled WGS sequence"/>
</dbReference>